<proteinExistence type="predicted"/>
<gene>
    <name evidence="1" type="ORF">ENJ85_00735</name>
</gene>
<dbReference type="EMBL" id="DRNZ01000047">
    <property type="protein sequence ID" value="HHO57678.1"/>
    <property type="molecule type" value="Genomic_DNA"/>
</dbReference>
<organism evidence="1">
    <name type="scientific">Oceanithermus profundus</name>
    <dbReference type="NCBI Taxonomy" id="187137"/>
    <lineage>
        <taxon>Bacteria</taxon>
        <taxon>Thermotogati</taxon>
        <taxon>Deinococcota</taxon>
        <taxon>Deinococci</taxon>
        <taxon>Thermales</taxon>
        <taxon>Thermaceae</taxon>
        <taxon>Oceanithermus</taxon>
    </lineage>
</organism>
<accession>A0A7C5WVB3</accession>
<dbReference type="AlphaFoldDB" id="A0A7C5WVB3"/>
<evidence type="ECO:0000313" key="1">
    <source>
        <dbReference type="EMBL" id="HHO57678.1"/>
    </source>
</evidence>
<reference evidence="1" key="1">
    <citation type="journal article" date="2020" name="mSystems">
        <title>Genome- and Community-Level Interaction Insights into Carbon Utilization and Element Cycling Functions of Hydrothermarchaeota in Hydrothermal Sediment.</title>
        <authorList>
            <person name="Zhou Z."/>
            <person name="Liu Y."/>
            <person name="Xu W."/>
            <person name="Pan J."/>
            <person name="Luo Z.H."/>
            <person name="Li M."/>
        </authorList>
    </citation>
    <scope>NUCLEOTIDE SEQUENCE [LARGE SCALE GENOMIC DNA]</scope>
    <source>
        <strain evidence="1">HyVt-523</strain>
    </source>
</reference>
<comment type="caution">
    <text evidence="1">The sequence shown here is derived from an EMBL/GenBank/DDBJ whole genome shotgun (WGS) entry which is preliminary data.</text>
</comment>
<protein>
    <submittedName>
        <fullName evidence="1">Uncharacterized protein</fullName>
    </submittedName>
</protein>
<sequence>MLREAARTTSRGEAAVLERWSGLLLIRSGREVEGTLAIERADAALDLLGLGYPTLEGLFQELGLEGDDLAET</sequence>
<name>A0A7C5WVB3_9DEIN</name>
<dbReference type="Proteomes" id="UP000886105">
    <property type="component" value="Unassembled WGS sequence"/>
</dbReference>